<dbReference type="InterPro" id="IPR053151">
    <property type="entry name" value="RNase_H-like"/>
</dbReference>
<dbReference type="GO" id="GO:0004523">
    <property type="term" value="F:RNA-DNA hybrid ribonuclease activity"/>
    <property type="evidence" value="ECO:0007669"/>
    <property type="project" value="InterPro"/>
</dbReference>
<dbReference type="Gene3D" id="3.30.420.10">
    <property type="entry name" value="Ribonuclease H-like superfamily/Ribonuclease H"/>
    <property type="match status" value="1"/>
</dbReference>
<feature type="domain" description="RNase H type-1" evidence="1">
    <location>
        <begin position="16"/>
        <end position="138"/>
    </location>
</feature>
<dbReference type="Pfam" id="PF13456">
    <property type="entry name" value="RVT_3"/>
    <property type="match status" value="1"/>
</dbReference>
<accession>A0A6J1D5W1</accession>
<dbReference type="InterPro" id="IPR044730">
    <property type="entry name" value="RNase_H-like_dom_plant"/>
</dbReference>
<dbReference type="PANTHER" id="PTHR47723:SF19">
    <property type="entry name" value="POLYNUCLEOTIDYL TRANSFERASE, RIBONUCLEASE H-LIKE SUPERFAMILY PROTEIN"/>
    <property type="match status" value="1"/>
</dbReference>
<dbReference type="AlphaFoldDB" id="A0A6J1D5W1"/>
<sequence>MSLTQHLSPDNFWKLNTDAAWHANQGVGGLGWIIRNEKREIKKAGGQTITDARDITYLELMAIWLGIEAVVSSSSVSLIIESESLEAIHLIQGIQQNVTEILWLVQDIKNFGERARLKRFQHVQRDGNSVAQEIANRAADGLVEEN</sequence>
<evidence type="ECO:0000259" key="1">
    <source>
        <dbReference type="Pfam" id="PF13456"/>
    </source>
</evidence>
<evidence type="ECO:0000313" key="2">
    <source>
        <dbReference type="Proteomes" id="UP000504603"/>
    </source>
</evidence>
<dbReference type="InterPro" id="IPR036397">
    <property type="entry name" value="RNaseH_sf"/>
</dbReference>
<reference evidence="3" key="1">
    <citation type="submission" date="2025-08" db="UniProtKB">
        <authorList>
            <consortium name="RefSeq"/>
        </authorList>
    </citation>
    <scope>IDENTIFICATION</scope>
    <source>
        <strain evidence="3">OHB3-1</strain>
    </source>
</reference>
<dbReference type="GeneID" id="111017329"/>
<keyword evidence="2" id="KW-1185">Reference proteome</keyword>
<dbReference type="KEGG" id="mcha:111017329"/>
<name>A0A6J1D5W1_MOMCH</name>
<dbReference type="GO" id="GO:0003676">
    <property type="term" value="F:nucleic acid binding"/>
    <property type="evidence" value="ECO:0007669"/>
    <property type="project" value="InterPro"/>
</dbReference>
<evidence type="ECO:0000313" key="3">
    <source>
        <dbReference type="RefSeq" id="XP_022148737.1"/>
    </source>
</evidence>
<dbReference type="Proteomes" id="UP000504603">
    <property type="component" value="Unplaced"/>
</dbReference>
<protein>
    <submittedName>
        <fullName evidence="3">Uncharacterized protein LOC111017329</fullName>
    </submittedName>
</protein>
<dbReference type="InterPro" id="IPR002156">
    <property type="entry name" value="RNaseH_domain"/>
</dbReference>
<organism evidence="2 3">
    <name type="scientific">Momordica charantia</name>
    <name type="common">Bitter gourd</name>
    <name type="synonym">Balsam pear</name>
    <dbReference type="NCBI Taxonomy" id="3673"/>
    <lineage>
        <taxon>Eukaryota</taxon>
        <taxon>Viridiplantae</taxon>
        <taxon>Streptophyta</taxon>
        <taxon>Embryophyta</taxon>
        <taxon>Tracheophyta</taxon>
        <taxon>Spermatophyta</taxon>
        <taxon>Magnoliopsida</taxon>
        <taxon>eudicotyledons</taxon>
        <taxon>Gunneridae</taxon>
        <taxon>Pentapetalae</taxon>
        <taxon>rosids</taxon>
        <taxon>fabids</taxon>
        <taxon>Cucurbitales</taxon>
        <taxon>Cucurbitaceae</taxon>
        <taxon>Momordiceae</taxon>
        <taxon>Momordica</taxon>
    </lineage>
</organism>
<dbReference type="PANTHER" id="PTHR47723">
    <property type="entry name" value="OS05G0353850 PROTEIN"/>
    <property type="match status" value="1"/>
</dbReference>
<proteinExistence type="predicted"/>
<dbReference type="RefSeq" id="XP_022148737.1">
    <property type="nucleotide sequence ID" value="XM_022293045.1"/>
</dbReference>
<gene>
    <name evidence="3" type="primary">LOC111017329</name>
</gene>
<dbReference type="InterPro" id="IPR012337">
    <property type="entry name" value="RNaseH-like_sf"/>
</dbReference>
<dbReference type="CDD" id="cd06222">
    <property type="entry name" value="RNase_H_like"/>
    <property type="match status" value="1"/>
</dbReference>
<dbReference type="SUPFAM" id="SSF53098">
    <property type="entry name" value="Ribonuclease H-like"/>
    <property type="match status" value="1"/>
</dbReference>